<dbReference type="OrthoDB" id="10251412at2759"/>
<dbReference type="InterPro" id="IPR003960">
    <property type="entry name" value="ATPase_AAA_CS"/>
</dbReference>
<comment type="similarity">
    <text evidence="1">Belongs to the AAA ATPase family.</text>
</comment>
<dbReference type="Gene3D" id="3.40.50.300">
    <property type="entry name" value="P-loop containing nucleotide triphosphate hydrolases"/>
    <property type="match status" value="1"/>
</dbReference>
<evidence type="ECO:0000259" key="2">
    <source>
        <dbReference type="SMART" id="SM00382"/>
    </source>
</evidence>
<protein>
    <recommendedName>
        <fullName evidence="2">AAA+ ATPase domain-containing protein</fullName>
    </recommendedName>
</protein>
<dbReference type="PANTHER" id="PTHR23077">
    <property type="entry name" value="AAA-FAMILY ATPASE"/>
    <property type="match status" value="1"/>
</dbReference>
<gene>
    <name evidence="3" type="ORF">BSAL_83290</name>
</gene>
<evidence type="ECO:0000256" key="1">
    <source>
        <dbReference type="RuleBase" id="RU003651"/>
    </source>
</evidence>
<dbReference type="VEuPathDB" id="TriTrypDB:BSAL_83290"/>
<dbReference type="SMART" id="SM00382">
    <property type="entry name" value="AAA"/>
    <property type="match status" value="1"/>
</dbReference>
<dbReference type="InterPro" id="IPR003593">
    <property type="entry name" value="AAA+_ATPase"/>
</dbReference>
<evidence type="ECO:0000313" key="4">
    <source>
        <dbReference type="Proteomes" id="UP000051952"/>
    </source>
</evidence>
<dbReference type="AlphaFoldDB" id="A0A0S4J3P5"/>
<dbReference type="GO" id="GO:0016887">
    <property type="term" value="F:ATP hydrolysis activity"/>
    <property type="evidence" value="ECO:0007669"/>
    <property type="project" value="InterPro"/>
</dbReference>
<dbReference type="EMBL" id="CYKH01000934">
    <property type="protein sequence ID" value="CUG69190.1"/>
    <property type="molecule type" value="Genomic_DNA"/>
</dbReference>
<reference evidence="4" key="1">
    <citation type="submission" date="2015-09" db="EMBL/GenBank/DDBJ databases">
        <authorList>
            <consortium name="Pathogen Informatics"/>
        </authorList>
    </citation>
    <scope>NUCLEOTIDE SEQUENCE [LARGE SCALE GENOMIC DNA]</scope>
    <source>
        <strain evidence="4">Lake Konstanz</strain>
    </source>
</reference>
<keyword evidence="1" id="KW-0067">ATP-binding</keyword>
<dbReference type="InterPro" id="IPR050168">
    <property type="entry name" value="AAA_ATPase_domain"/>
</dbReference>
<dbReference type="Pfam" id="PF00004">
    <property type="entry name" value="AAA"/>
    <property type="match status" value="1"/>
</dbReference>
<proteinExistence type="inferred from homology"/>
<keyword evidence="1" id="KW-0547">Nucleotide-binding</keyword>
<dbReference type="GO" id="GO:0005524">
    <property type="term" value="F:ATP binding"/>
    <property type="evidence" value="ECO:0007669"/>
    <property type="project" value="UniProtKB-KW"/>
</dbReference>
<dbReference type="InterPro" id="IPR027417">
    <property type="entry name" value="P-loop_NTPase"/>
</dbReference>
<name>A0A0S4J3P5_BODSA</name>
<dbReference type="InterPro" id="IPR003959">
    <property type="entry name" value="ATPase_AAA_core"/>
</dbReference>
<dbReference type="SUPFAM" id="SSF52540">
    <property type="entry name" value="P-loop containing nucleoside triphosphate hydrolases"/>
    <property type="match status" value="1"/>
</dbReference>
<dbReference type="PANTHER" id="PTHR23077:SF196">
    <property type="entry name" value="ATPASE, PUTATIVE-RELATED"/>
    <property type="match status" value="1"/>
</dbReference>
<dbReference type="PROSITE" id="PS00674">
    <property type="entry name" value="AAA"/>
    <property type="match status" value="1"/>
</dbReference>
<evidence type="ECO:0000313" key="3">
    <source>
        <dbReference type="EMBL" id="CUG69190.1"/>
    </source>
</evidence>
<accession>A0A0S4J3P5</accession>
<sequence length="523" mass="56314">MSVDGALLTDVIRHADQWRVGDQRGMLVMTVTGAAGTGRSAVLRNIALMSHRQVTIAPLNDEQGVGLLFQNITASSSSRPLTTISFAGATRPLPFQRRQWWCWSLMMSSCCINCFQVMMRGACPRCSLRFTRLAASTTADEEGRLPTSVIQHARAVIRYAVPRTLSTAACYRHLCGAGFSRDVSASISDAMIDVPLQVLSTAAAAAHGQTLGNECTVPQCVEAISKFMDSGDQELTLLRRIASHEATEELFGTKELLARLEMLCRIHIARHSAEGSAQALSGFRPGRVATSSTATTGVFLHGPSGCGKTSLLRHVASRLPSMPIFVVQGSSLYAKYLGESEERLRFVFSQARSKAPCVLVIEDIDVLAVSRKSADSGGGRTGVDVTKRMLAALLCEMDGVEDNSGVLVIGTSNQPDHIDHALLRQGRLETLLMVPPLDASSVREMTYTFLAASGDEGTARSCSDSAALSCAGCSAVGLRFLFQHLVETMEGLSDDQPLTLPLWLQCTLACRAQIAPPVYSWSR</sequence>
<feature type="domain" description="AAA+ ATPase" evidence="2">
    <location>
        <begin position="294"/>
        <end position="438"/>
    </location>
</feature>
<organism evidence="3 4">
    <name type="scientific">Bodo saltans</name>
    <name type="common">Flagellated protozoan</name>
    <dbReference type="NCBI Taxonomy" id="75058"/>
    <lineage>
        <taxon>Eukaryota</taxon>
        <taxon>Discoba</taxon>
        <taxon>Euglenozoa</taxon>
        <taxon>Kinetoplastea</taxon>
        <taxon>Metakinetoplastina</taxon>
        <taxon>Eubodonida</taxon>
        <taxon>Bodonidae</taxon>
        <taxon>Bodo</taxon>
    </lineage>
</organism>
<dbReference type="Proteomes" id="UP000051952">
    <property type="component" value="Unassembled WGS sequence"/>
</dbReference>
<keyword evidence="4" id="KW-1185">Reference proteome</keyword>